<dbReference type="PRINTS" id="PR01430">
    <property type="entry name" value="PROTEASEAR4"/>
</dbReference>
<feature type="transmembrane region" description="Helical" evidence="14">
    <location>
        <begin position="184"/>
        <end position="205"/>
    </location>
</feature>
<proteinExistence type="inferred from homology"/>
<reference evidence="17" key="1">
    <citation type="journal article" date="2023" name="Science">
        <title>Genome structures resolve the early diversification of teleost fishes.</title>
        <authorList>
            <person name="Parey E."/>
            <person name="Louis A."/>
            <person name="Montfort J."/>
            <person name="Bouchez O."/>
            <person name="Roques C."/>
            <person name="Iampietro C."/>
            <person name="Lluch J."/>
            <person name="Castinel A."/>
            <person name="Donnadieu C."/>
            <person name="Desvignes T."/>
            <person name="Floi Bucao C."/>
            <person name="Jouanno E."/>
            <person name="Wen M."/>
            <person name="Mejri S."/>
            <person name="Dirks R."/>
            <person name="Jansen H."/>
            <person name="Henkel C."/>
            <person name="Chen W.J."/>
            <person name="Zahm M."/>
            <person name="Cabau C."/>
            <person name="Klopp C."/>
            <person name="Thompson A.W."/>
            <person name="Robinson-Rechavi M."/>
            <person name="Braasch I."/>
            <person name="Lecointre G."/>
            <person name="Bobe J."/>
            <person name="Postlethwait J.H."/>
            <person name="Berthelot C."/>
            <person name="Roest Crollius H."/>
            <person name="Guiguen Y."/>
        </authorList>
    </citation>
    <scope>NUCLEOTIDE SEQUENCE</scope>
    <source>
        <strain evidence="17">NC1722</strain>
    </source>
</reference>
<dbReference type="EMBL" id="JAINUG010000049">
    <property type="protein sequence ID" value="KAJ8405304.1"/>
    <property type="molecule type" value="Genomic_DNA"/>
</dbReference>
<keyword evidence="4 14" id="KW-1133">Transmembrane helix</keyword>
<evidence type="ECO:0000256" key="6">
    <source>
        <dbReference type="ARBA" id="ARBA00023136"/>
    </source>
</evidence>
<dbReference type="SUPFAM" id="SSF81321">
    <property type="entry name" value="Family A G protein-coupled receptor-like"/>
    <property type="match status" value="1"/>
</dbReference>
<keyword evidence="15" id="KW-0732">Signal</keyword>
<gene>
    <name evidence="17" type="ORF">AAFF_G00322950</name>
</gene>
<evidence type="ECO:0000256" key="1">
    <source>
        <dbReference type="ARBA" id="ARBA00004651"/>
    </source>
</evidence>
<feature type="domain" description="G-protein coupled receptors family 1 profile" evidence="16">
    <location>
        <begin position="86"/>
        <end position="333"/>
    </location>
</feature>
<dbReference type="Gene3D" id="1.20.1070.10">
    <property type="entry name" value="Rhodopsin 7-helix transmembrane proteins"/>
    <property type="match status" value="1"/>
</dbReference>
<feature type="transmembrane region" description="Helical" evidence="14">
    <location>
        <begin position="448"/>
        <end position="468"/>
    </location>
</feature>
<evidence type="ECO:0000256" key="4">
    <source>
        <dbReference type="ARBA" id="ARBA00022989"/>
    </source>
</evidence>
<dbReference type="GO" id="GO:0005886">
    <property type="term" value="C:plasma membrane"/>
    <property type="evidence" value="ECO:0007669"/>
    <property type="project" value="UniProtKB-SubCell"/>
</dbReference>
<dbReference type="Proteomes" id="UP001221898">
    <property type="component" value="Unassembled WGS sequence"/>
</dbReference>
<keyword evidence="3 12" id="KW-0812">Transmembrane</keyword>
<keyword evidence="9" id="KW-0325">Glycoprotein</keyword>
<dbReference type="Pfam" id="PF00001">
    <property type="entry name" value="7tm_1"/>
    <property type="match status" value="1"/>
</dbReference>
<dbReference type="PROSITE" id="PS50262">
    <property type="entry name" value="G_PROTEIN_RECEP_F1_2"/>
    <property type="match status" value="1"/>
</dbReference>
<evidence type="ECO:0000256" key="11">
    <source>
        <dbReference type="PIRSR" id="PIRSR603912-52"/>
    </source>
</evidence>
<evidence type="ECO:0000256" key="3">
    <source>
        <dbReference type="ARBA" id="ARBA00022692"/>
    </source>
</evidence>
<keyword evidence="18" id="KW-1185">Reference proteome</keyword>
<keyword evidence="8 12" id="KW-0675">Receptor</keyword>
<dbReference type="GO" id="GO:0007200">
    <property type="term" value="P:phospholipase C-activating G protein-coupled receptor signaling pathway"/>
    <property type="evidence" value="ECO:0007669"/>
    <property type="project" value="TreeGrafter"/>
</dbReference>
<dbReference type="InterPro" id="IPR017452">
    <property type="entry name" value="GPCR_Rhodpsn_7TM"/>
</dbReference>
<dbReference type="AlphaFoldDB" id="A0AAD7SMI4"/>
<dbReference type="GO" id="GO:0007596">
    <property type="term" value="P:blood coagulation"/>
    <property type="evidence" value="ECO:0007669"/>
    <property type="project" value="InterPro"/>
</dbReference>
<evidence type="ECO:0000256" key="10">
    <source>
        <dbReference type="ARBA" id="ARBA00023224"/>
    </source>
</evidence>
<feature type="transmembrane region" description="Helical" evidence="14">
    <location>
        <begin position="103"/>
        <end position="123"/>
    </location>
</feature>
<keyword evidence="5 12" id="KW-0297">G-protein coupled receptor</keyword>
<feature type="chain" id="PRO_5041996828" description="G-protein coupled receptors family 1 profile domain-containing protein" evidence="15">
    <location>
        <begin position="27"/>
        <end position="527"/>
    </location>
</feature>
<dbReference type="PRINTS" id="PR01428">
    <property type="entry name" value="PROTEASEAR"/>
</dbReference>
<feature type="disulfide bond" evidence="11">
    <location>
        <begin position="141"/>
        <end position="220"/>
    </location>
</feature>
<keyword evidence="7 11" id="KW-1015">Disulfide bond</keyword>
<dbReference type="PRINTS" id="PR00237">
    <property type="entry name" value="GPCRRHODOPSN"/>
</dbReference>
<feature type="compositionally biased region" description="Acidic residues" evidence="13">
    <location>
        <begin position="515"/>
        <end position="527"/>
    </location>
</feature>
<evidence type="ECO:0000256" key="7">
    <source>
        <dbReference type="ARBA" id="ARBA00023157"/>
    </source>
</evidence>
<dbReference type="InterPro" id="IPR003912">
    <property type="entry name" value="Protea_act_rcpt"/>
</dbReference>
<protein>
    <recommendedName>
        <fullName evidence="16">G-protein coupled receptors family 1 profile domain-containing protein</fullName>
    </recommendedName>
</protein>
<evidence type="ECO:0000313" key="18">
    <source>
        <dbReference type="Proteomes" id="UP001221898"/>
    </source>
</evidence>
<dbReference type="FunFam" id="1.20.1070.10:FF:000040">
    <property type="entry name" value="Coagulation factor 2 (thrombin) receptor"/>
    <property type="match status" value="1"/>
</dbReference>
<dbReference type="InterPro" id="IPR000276">
    <property type="entry name" value="GPCR_Rhodpsn"/>
</dbReference>
<organism evidence="17 18">
    <name type="scientific">Aldrovandia affinis</name>
    <dbReference type="NCBI Taxonomy" id="143900"/>
    <lineage>
        <taxon>Eukaryota</taxon>
        <taxon>Metazoa</taxon>
        <taxon>Chordata</taxon>
        <taxon>Craniata</taxon>
        <taxon>Vertebrata</taxon>
        <taxon>Euteleostomi</taxon>
        <taxon>Actinopterygii</taxon>
        <taxon>Neopterygii</taxon>
        <taxon>Teleostei</taxon>
        <taxon>Notacanthiformes</taxon>
        <taxon>Halosauridae</taxon>
        <taxon>Aldrovandia</taxon>
    </lineage>
</organism>
<dbReference type="GO" id="GO:0035025">
    <property type="term" value="P:positive regulation of Rho protein signal transduction"/>
    <property type="evidence" value="ECO:0007669"/>
    <property type="project" value="TreeGrafter"/>
</dbReference>
<dbReference type="CDD" id="cd15372">
    <property type="entry name" value="7tmA_PAR4"/>
    <property type="match status" value="1"/>
</dbReference>
<evidence type="ECO:0000256" key="15">
    <source>
        <dbReference type="SAM" id="SignalP"/>
    </source>
</evidence>
<dbReference type="PROSITE" id="PS00237">
    <property type="entry name" value="G_PROTEIN_RECEP_F1_1"/>
    <property type="match status" value="1"/>
</dbReference>
<comment type="caution">
    <text evidence="17">The sequence shown here is derived from an EMBL/GenBank/DDBJ whole genome shotgun (WGS) entry which is preliminary data.</text>
</comment>
<comment type="subcellular location">
    <subcellularLocation>
        <location evidence="1">Cell membrane</location>
        <topology evidence="1">Multi-pass membrane protein</topology>
    </subcellularLocation>
</comment>
<dbReference type="PANTHER" id="PTHR24232:SF22">
    <property type="entry name" value="PROTEINASE-ACTIVATED RECEPTOR 4"/>
    <property type="match status" value="1"/>
</dbReference>
<keyword evidence="6 14" id="KW-0472">Membrane</keyword>
<feature type="transmembrane region" description="Helical" evidence="14">
    <location>
        <begin position="276"/>
        <end position="300"/>
    </location>
</feature>
<accession>A0AAD7SMI4</accession>
<keyword evidence="10 12" id="KW-0807">Transducer</keyword>
<evidence type="ECO:0000256" key="2">
    <source>
        <dbReference type="ARBA" id="ARBA00022475"/>
    </source>
</evidence>
<dbReference type="PANTHER" id="PTHR24232">
    <property type="entry name" value="G-PROTEIN COUPLED RECEPTOR"/>
    <property type="match status" value="1"/>
</dbReference>
<evidence type="ECO:0000256" key="5">
    <source>
        <dbReference type="ARBA" id="ARBA00023040"/>
    </source>
</evidence>
<feature type="transmembrane region" description="Helical" evidence="14">
    <location>
        <begin position="312"/>
        <end position="336"/>
    </location>
</feature>
<name>A0AAD7SMI4_9TELE</name>
<dbReference type="InterPro" id="IPR003944">
    <property type="entry name" value="Prot_act_rcpt_4"/>
</dbReference>
<feature type="compositionally biased region" description="Basic and acidic residues" evidence="13">
    <location>
        <begin position="504"/>
        <end position="514"/>
    </location>
</feature>
<evidence type="ECO:0000256" key="13">
    <source>
        <dbReference type="SAM" id="MobiDB-lite"/>
    </source>
</evidence>
<dbReference type="GO" id="GO:0015057">
    <property type="term" value="F:thrombin-activated receptor activity"/>
    <property type="evidence" value="ECO:0007669"/>
    <property type="project" value="InterPro"/>
</dbReference>
<evidence type="ECO:0000256" key="12">
    <source>
        <dbReference type="RuleBase" id="RU000688"/>
    </source>
</evidence>
<evidence type="ECO:0000256" key="9">
    <source>
        <dbReference type="ARBA" id="ARBA00023180"/>
    </source>
</evidence>
<keyword evidence="2" id="KW-1003">Cell membrane</keyword>
<feature type="transmembrane region" description="Helical" evidence="14">
    <location>
        <begin position="143"/>
        <end position="163"/>
    </location>
</feature>
<feature type="transmembrane region" description="Helical" evidence="14">
    <location>
        <begin position="75"/>
        <end position="96"/>
    </location>
</feature>
<feature type="region of interest" description="Disordered" evidence="13">
    <location>
        <begin position="471"/>
        <end position="527"/>
    </location>
</feature>
<evidence type="ECO:0000313" key="17">
    <source>
        <dbReference type="EMBL" id="KAJ8405304.1"/>
    </source>
</evidence>
<feature type="transmembrane region" description="Helical" evidence="14">
    <location>
        <begin position="410"/>
        <end position="428"/>
    </location>
</feature>
<feature type="transmembrane region" description="Helical" evidence="14">
    <location>
        <begin position="240"/>
        <end position="264"/>
    </location>
</feature>
<evidence type="ECO:0000256" key="8">
    <source>
        <dbReference type="ARBA" id="ARBA00023170"/>
    </source>
</evidence>
<comment type="similarity">
    <text evidence="12">Belongs to the G-protein coupled receptor 1 family.</text>
</comment>
<evidence type="ECO:0000256" key="14">
    <source>
        <dbReference type="SAM" id="Phobius"/>
    </source>
</evidence>
<feature type="signal peptide" evidence="15">
    <location>
        <begin position="1"/>
        <end position="26"/>
    </location>
</feature>
<sequence length="527" mass="58686">MDLSTSFPRTLLFLLPLAFLLASCSDTPTPTDECSPMSFRMRSFKLRSKCNFSVLGEKQVKEIQASTMVVMVPCLYLLAFLIGLPANLVAIWVLLFHTKKLPSTWLLINLTVTDLLLLAFLPFRISYHFHHSNWIFGEPLCRLVTALFYGNMYGSVLCMMLVSMDRYVALVHPFGARALRSRRASVCMSGAVWAVMLAAMLPLLLTQQSYVLHDPPITTCHDALVEEEQERFFYPYFTSLFAVCFLLPLLVILFCYGAVLRTLLASGERYMHAVRVTALVLLVFVVCFLPSNVLLLLHYSETYLIEDAQDLYVPYVVSLALSTFNSCVDPFIFYYVSDDFRAKVGKAMCGRAVLHLSSANPVSFSSTEQSGKSKSTLLSKSSEQDFQHAPGISIKFTGLLSYTGLPRTPSFAEIISVSFLIFVFTTPAPPSDGLMDSNTLTQSNDMTLMMGVVATSLAVVAATLWVCCRRRRGNGNTTSTPEAEGQKDSKASPKPSPKQSRRTLLKDADSKEEDKNEEEDVEEKSIS</sequence>
<evidence type="ECO:0000259" key="16">
    <source>
        <dbReference type="PROSITE" id="PS50262"/>
    </source>
</evidence>